<accession>A0A6I2F6Q3</accession>
<dbReference type="PANTHER" id="PTHR43283:SF11">
    <property type="entry name" value="BETA-LACTAMASE-RELATED DOMAIN-CONTAINING PROTEIN"/>
    <property type="match status" value="1"/>
</dbReference>
<sequence length="372" mass="39145">MQETSASDAAVIRLIDEASRRGAFTAASAIVAVDGAVVLEHHVGTTRAWDAPGVPARRPGPAVTASTRFDLASITKPLVAAALLAELHARSLDVDLPVAQVLPEFADDAGSRHRDLTLGRLLDHTAGFPAEWLDRAPDPGGIRFRRDARPDAPPGSLHRYSCVGYIWAGFALEAIAQAPLAEVVRARVLDPLGMADTGYRPGAGLRTSIAATESQPGRGMVQGEVHDETAWALGGVSGNAGLFGTARDLLRFAEALRTGGLLGGERVLPEPVVAALTSPRPLPGSSEGDGEPEEPAYRQALGPRLDDEWMRGLGRTTAGHSGFTGTAFVTEPGGRRSIVFLTNRVHPTRSSTELLALRGRVIDAAARLGEQP</sequence>
<keyword evidence="5" id="KW-1185">Reference proteome</keyword>
<dbReference type="InterPro" id="IPR050789">
    <property type="entry name" value="Diverse_Enzym_Activities"/>
</dbReference>
<dbReference type="AlphaFoldDB" id="A0A6I2F6Q3"/>
<dbReference type="Gene3D" id="3.40.710.10">
    <property type="entry name" value="DD-peptidase/beta-lactamase superfamily"/>
    <property type="match status" value="1"/>
</dbReference>
<feature type="domain" description="Beta-lactamase-related" evidence="3">
    <location>
        <begin position="12"/>
        <end position="353"/>
    </location>
</feature>
<feature type="region of interest" description="Disordered" evidence="2">
    <location>
        <begin position="276"/>
        <end position="297"/>
    </location>
</feature>
<protein>
    <submittedName>
        <fullName evidence="4">Serine hydrolase</fullName>
    </submittedName>
</protein>
<gene>
    <name evidence="4" type="ORF">GE115_08985</name>
</gene>
<evidence type="ECO:0000313" key="5">
    <source>
        <dbReference type="Proteomes" id="UP000431080"/>
    </source>
</evidence>
<reference evidence="4 5" key="1">
    <citation type="submission" date="2019-10" db="EMBL/GenBank/DDBJ databases">
        <authorList>
            <person name="Nie G."/>
            <person name="Ming H."/>
            <person name="Yi B."/>
        </authorList>
    </citation>
    <scope>NUCLEOTIDE SEQUENCE [LARGE SCALE GENOMIC DNA]</scope>
    <source>
        <strain evidence="4 5">CFH 90414</strain>
    </source>
</reference>
<evidence type="ECO:0000256" key="1">
    <source>
        <dbReference type="ARBA" id="ARBA00022801"/>
    </source>
</evidence>
<evidence type="ECO:0000256" key="2">
    <source>
        <dbReference type="SAM" id="MobiDB-lite"/>
    </source>
</evidence>
<dbReference type="EMBL" id="WJIF01000004">
    <property type="protein sequence ID" value="MRG60001.1"/>
    <property type="molecule type" value="Genomic_DNA"/>
</dbReference>
<dbReference type="PANTHER" id="PTHR43283">
    <property type="entry name" value="BETA-LACTAMASE-RELATED"/>
    <property type="match status" value="1"/>
</dbReference>
<organism evidence="4 5">
    <name type="scientific">Agromyces agglutinans</name>
    <dbReference type="NCBI Taxonomy" id="2662258"/>
    <lineage>
        <taxon>Bacteria</taxon>
        <taxon>Bacillati</taxon>
        <taxon>Actinomycetota</taxon>
        <taxon>Actinomycetes</taxon>
        <taxon>Micrococcales</taxon>
        <taxon>Microbacteriaceae</taxon>
        <taxon>Agromyces</taxon>
    </lineage>
</organism>
<dbReference type="SUPFAM" id="SSF56601">
    <property type="entry name" value="beta-lactamase/transpeptidase-like"/>
    <property type="match status" value="1"/>
</dbReference>
<dbReference type="Proteomes" id="UP000431080">
    <property type="component" value="Unassembled WGS sequence"/>
</dbReference>
<proteinExistence type="predicted"/>
<dbReference type="RefSeq" id="WP_153684469.1">
    <property type="nucleotide sequence ID" value="NZ_WJIF01000004.1"/>
</dbReference>
<evidence type="ECO:0000259" key="3">
    <source>
        <dbReference type="Pfam" id="PF00144"/>
    </source>
</evidence>
<dbReference type="InterPro" id="IPR001466">
    <property type="entry name" value="Beta-lactam-related"/>
</dbReference>
<name>A0A6I2F6Q3_9MICO</name>
<comment type="caution">
    <text evidence="4">The sequence shown here is derived from an EMBL/GenBank/DDBJ whole genome shotgun (WGS) entry which is preliminary data.</text>
</comment>
<dbReference type="GO" id="GO:0016787">
    <property type="term" value="F:hydrolase activity"/>
    <property type="evidence" value="ECO:0007669"/>
    <property type="project" value="UniProtKB-KW"/>
</dbReference>
<dbReference type="InterPro" id="IPR012338">
    <property type="entry name" value="Beta-lactam/transpept-like"/>
</dbReference>
<evidence type="ECO:0000313" key="4">
    <source>
        <dbReference type="EMBL" id="MRG60001.1"/>
    </source>
</evidence>
<keyword evidence="1 4" id="KW-0378">Hydrolase</keyword>
<dbReference type="Pfam" id="PF00144">
    <property type="entry name" value="Beta-lactamase"/>
    <property type="match status" value="1"/>
</dbReference>